<dbReference type="SFLD" id="SFLDG01018">
    <property type="entry name" value="Squalene/Phytoene_Synthase_Lik"/>
    <property type="match status" value="1"/>
</dbReference>
<gene>
    <name evidence="4" type="ORF">ATJ97_1619</name>
</gene>
<dbReference type="AlphaFoldDB" id="A0A2A9EJK5"/>
<dbReference type="EMBL" id="PDJI01000004">
    <property type="protein sequence ID" value="PFG39124.1"/>
    <property type="molecule type" value="Genomic_DNA"/>
</dbReference>
<dbReference type="SUPFAM" id="SSF48576">
    <property type="entry name" value="Terpenoid synthases"/>
    <property type="match status" value="1"/>
</dbReference>
<dbReference type="Pfam" id="PF00494">
    <property type="entry name" value="SQS_PSY"/>
    <property type="match status" value="1"/>
</dbReference>
<evidence type="ECO:0000256" key="1">
    <source>
        <dbReference type="ARBA" id="ARBA00004684"/>
    </source>
</evidence>
<dbReference type="GO" id="GO:0004311">
    <property type="term" value="F:geranylgeranyl diphosphate synthase activity"/>
    <property type="evidence" value="ECO:0007669"/>
    <property type="project" value="InterPro"/>
</dbReference>
<keyword evidence="2" id="KW-0808">Transferase</keyword>
<dbReference type="InterPro" id="IPR019845">
    <property type="entry name" value="Squalene/phytoene_synthase_CS"/>
</dbReference>
<reference evidence="4 5" key="1">
    <citation type="submission" date="2017-10" db="EMBL/GenBank/DDBJ databases">
        <title>Sequencing the genomes of 1000 actinobacteria strains.</title>
        <authorList>
            <person name="Klenk H.-P."/>
        </authorList>
    </citation>
    <scope>NUCLEOTIDE SEQUENCE [LARGE SCALE GENOMIC DNA]</scope>
    <source>
        <strain evidence="4 5">DSM 21838</strain>
    </source>
</reference>
<dbReference type="InterPro" id="IPR002060">
    <property type="entry name" value="Squ/phyt_synthse"/>
</dbReference>
<accession>A0A2A9EJK5</accession>
<keyword evidence="5" id="KW-1185">Reference proteome</keyword>
<proteinExistence type="predicted"/>
<dbReference type="GO" id="GO:0008299">
    <property type="term" value="P:isoprenoid biosynthetic process"/>
    <property type="evidence" value="ECO:0007669"/>
    <property type="project" value="UniProtKB-ARBA"/>
</dbReference>
<dbReference type="PANTHER" id="PTHR31480">
    <property type="entry name" value="BIFUNCTIONAL LYCOPENE CYCLASE/PHYTOENE SYNTHASE"/>
    <property type="match status" value="1"/>
</dbReference>
<sequence>MSAPPLPGNGHEADGAARPGPSLRLVTSDPVYDAVAQRAAAAVIDGYSTSFGWACRLLREPVRTHVRNIYALVRLADEVVDGRAGSGDPSHAGAVLTALEEDTYEALRDGRSTNLVVHAFAITARAVGIGPELLVPFFASMRTDLTVTAHDARSLDAYVYGSAEVVGLMCLKVFVAAPDARGVSYSRLSPGARRLGAAFQKVNFLRDLADDHDRLGRTYFPDVDVERLDDARRDELLDDIDADLAAAARAAAQLPPSSRSAVLAAHGLFAELSARLRRTPAAELRRRRVRVPGPRKAAVVARAVVRGGRR</sequence>
<dbReference type="Gene3D" id="1.10.600.10">
    <property type="entry name" value="Farnesyl Diphosphate Synthase"/>
    <property type="match status" value="1"/>
</dbReference>
<organism evidence="4 5">
    <name type="scientific">Georgenia soli</name>
    <dbReference type="NCBI Taxonomy" id="638953"/>
    <lineage>
        <taxon>Bacteria</taxon>
        <taxon>Bacillati</taxon>
        <taxon>Actinomycetota</taxon>
        <taxon>Actinomycetes</taxon>
        <taxon>Micrococcales</taxon>
        <taxon>Bogoriellaceae</taxon>
        <taxon>Georgenia</taxon>
    </lineage>
</organism>
<protein>
    <submittedName>
        <fullName evidence="4">Phytoene/squalene synthetase</fullName>
    </submittedName>
</protein>
<comment type="pathway">
    <text evidence="1">Carotenoid biosynthesis; phytoene biosynthesis.</text>
</comment>
<evidence type="ECO:0000313" key="5">
    <source>
        <dbReference type="Proteomes" id="UP000222106"/>
    </source>
</evidence>
<dbReference type="RefSeq" id="WP_098483284.1">
    <property type="nucleotide sequence ID" value="NZ_PDJI01000004.1"/>
</dbReference>
<feature type="region of interest" description="Disordered" evidence="3">
    <location>
        <begin position="1"/>
        <end position="22"/>
    </location>
</feature>
<evidence type="ECO:0000256" key="3">
    <source>
        <dbReference type="SAM" id="MobiDB-lite"/>
    </source>
</evidence>
<evidence type="ECO:0000313" key="4">
    <source>
        <dbReference type="EMBL" id="PFG39124.1"/>
    </source>
</evidence>
<dbReference type="UniPathway" id="UPA00799"/>
<name>A0A2A9EJK5_9MICO</name>
<dbReference type="SFLD" id="SFLDG01212">
    <property type="entry name" value="Phytoene_synthase_like"/>
    <property type="match status" value="1"/>
</dbReference>
<dbReference type="SFLD" id="SFLDS00005">
    <property type="entry name" value="Isoprenoid_Synthase_Type_I"/>
    <property type="match status" value="1"/>
</dbReference>
<dbReference type="PROSITE" id="PS01045">
    <property type="entry name" value="SQUALEN_PHYTOEN_SYN_2"/>
    <property type="match status" value="1"/>
</dbReference>
<dbReference type="InterPro" id="IPR044843">
    <property type="entry name" value="Trans_IPPS_bact-type"/>
</dbReference>
<dbReference type="Proteomes" id="UP000222106">
    <property type="component" value="Unassembled WGS sequence"/>
</dbReference>
<evidence type="ECO:0000256" key="2">
    <source>
        <dbReference type="ARBA" id="ARBA00022679"/>
    </source>
</evidence>
<dbReference type="InterPro" id="IPR008949">
    <property type="entry name" value="Isoprenoid_synthase_dom_sf"/>
</dbReference>
<comment type="caution">
    <text evidence="4">The sequence shown here is derived from an EMBL/GenBank/DDBJ whole genome shotgun (WGS) entry which is preliminary data.</text>
</comment>
<dbReference type="OrthoDB" id="9807580at2"/>